<dbReference type="Pfam" id="PF13483">
    <property type="entry name" value="Lactamase_B_3"/>
    <property type="match status" value="1"/>
</dbReference>
<reference evidence="2 3" key="1">
    <citation type="submission" date="2020-02" db="EMBL/GenBank/DDBJ databases">
        <title>complete genome sequence of Rhodobacteraceae bacterium.</title>
        <authorList>
            <person name="Park J."/>
            <person name="Kim Y.-S."/>
            <person name="Kim K.-H."/>
        </authorList>
    </citation>
    <scope>NUCLEOTIDE SEQUENCE [LARGE SCALE GENOMIC DNA]</scope>
    <source>
        <strain evidence="2 3">RR4-56</strain>
    </source>
</reference>
<evidence type="ECO:0000313" key="3">
    <source>
        <dbReference type="Proteomes" id="UP000503336"/>
    </source>
</evidence>
<dbReference type="PANTHER" id="PTHR39189">
    <property type="entry name" value="UPF0173 METAL-DEPENDENT HYDROLASE YTKL"/>
    <property type="match status" value="1"/>
</dbReference>
<dbReference type="AlphaFoldDB" id="A0A7M3T6L0"/>
<keyword evidence="2" id="KW-0378">Hydrolase</keyword>
<dbReference type="EMBL" id="CP049056">
    <property type="protein sequence ID" value="QIE57641.1"/>
    <property type="molecule type" value="Genomic_DNA"/>
</dbReference>
<dbReference type="PANTHER" id="PTHR39189:SF1">
    <property type="entry name" value="UPF0173 METAL-DEPENDENT HYDROLASE YTKL"/>
    <property type="match status" value="1"/>
</dbReference>
<name>A0A7M3T6L0_9RHOB</name>
<gene>
    <name evidence="2" type="ORF">G5B40_20610</name>
</gene>
<organism evidence="2 3">
    <name type="scientific">Pikeienuella piscinae</name>
    <dbReference type="NCBI Taxonomy" id="2748098"/>
    <lineage>
        <taxon>Bacteria</taxon>
        <taxon>Pseudomonadati</taxon>
        <taxon>Pseudomonadota</taxon>
        <taxon>Alphaproteobacteria</taxon>
        <taxon>Rhodobacterales</taxon>
        <taxon>Paracoccaceae</taxon>
        <taxon>Pikeienuella</taxon>
    </lineage>
</organism>
<feature type="chain" id="PRO_5029908023" evidence="1">
    <location>
        <begin position="19"/>
        <end position="260"/>
    </location>
</feature>
<dbReference type="KEGG" id="hdh:G5B40_20610"/>
<protein>
    <submittedName>
        <fullName evidence="2">MBL fold metallo-hydrolase</fullName>
    </submittedName>
</protein>
<keyword evidence="3" id="KW-1185">Reference proteome</keyword>
<dbReference type="InterPro" id="IPR036866">
    <property type="entry name" value="RibonucZ/Hydroxyglut_hydro"/>
</dbReference>
<dbReference type="RefSeq" id="WP_165102933.1">
    <property type="nucleotide sequence ID" value="NZ_CP049056.1"/>
</dbReference>
<evidence type="ECO:0000256" key="1">
    <source>
        <dbReference type="SAM" id="SignalP"/>
    </source>
</evidence>
<keyword evidence="1" id="KW-0732">Signal</keyword>
<proteinExistence type="predicted"/>
<dbReference type="Proteomes" id="UP000503336">
    <property type="component" value="Chromosome"/>
</dbReference>
<dbReference type="Gene3D" id="3.60.15.10">
    <property type="entry name" value="Ribonuclease Z/Hydroxyacylglutathione hydrolase-like"/>
    <property type="match status" value="1"/>
</dbReference>
<evidence type="ECO:0000313" key="2">
    <source>
        <dbReference type="EMBL" id="QIE57641.1"/>
    </source>
</evidence>
<accession>A0A7M3T6L0</accession>
<sequence>MMRFLVALALLIAAPASASQCIQLAGAPAPKLWRAALAPGEVRIRYIGHAALRIETGQGRAAVTDFYGDAGTGPTPDAVTMNHAHATHWMRNPPAEIPYRLKGWSEGAEPVRHWVQIDDLLIRNVTTDIRAGAGWERDGNSIFIFEYEGLCIGHLGHLHHLPTDGHYAEIGRLDVVLAPVDGGYTMSVPDMITVLKRVRARVVIPMHIFSGYALERFLAGMADTFEIDARPGSEITLSATSMPDYPVIRVLTPERAPWAE</sequence>
<dbReference type="SUPFAM" id="SSF56281">
    <property type="entry name" value="Metallo-hydrolase/oxidoreductase"/>
    <property type="match status" value="1"/>
</dbReference>
<dbReference type="GO" id="GO:0016787">
    <property type="term" value="F:hydrolase activity"/>
    <property type="evidence" value="ECO:0007669"/>
    <property type="project" value="UniProtKB-KW"/>
</dbReference>
<feature type="signal peptide" evidence="1">
    <location>
        <begin position="1"/>
        <end position="18"/>
    </location>
</feature>